<protein>
    <submittedName>
        <fullName evidence="2">Uncharacterized protein</fullName>
    </submittedName>
</protein>
<accession>A0A0F9LGW5</accession>
<keyword evidence="1" id="KW-0175">Coiled coil</keyword>
<dbReference type="AlphaFoldDB" id="A0A0F9LGW5"/>
<proteinExistence type="predicted"/>
<reference evidence="2" key="1">
    <citation type="journal article" date="2015" name="Nature">
        <title>Complex archaea that bridge the gap between prokaryotes and eukaryotes.</title>
        <authorList>
            <person name="Spang A."/>
            <person name="Saw J.H."/>
            <person name="Jorgensen S.L."/>
            <person name="Zaremba-Niedzwiedzka K."/>
            <person name="Martijn J."/>
            <person name="Lind A.E."/>
            <person name="van Eijk R."/>
            <person name="Schleper C."/>
            <person name="Guy L."/>
            <person name="Ettema T.J."/>
        </authorList>
    </citation>
    <scope>NUCLEOTIDE SEQUENCE</scope>
</reference>
<organism evidence="2">
    <name type="scientific">marine sediment metagenome</name>
    <dbReference type="NCBI Taxonomy" id="412755"/>
    <lineage>
        <taxon>unclassified sequences</taxon>
        <taxon>metagenomes</taxon>
        <taxon>ecological metagenomes</taxon>
    </lineage>
</organism>
<dbReference type="EMBL" id="LAZR01006170">
    <property type="protein sequence ID" value="KKM94174.1"/>
    <property type="molecule type" value="Genomic_DNA"/>
</dbReference>
<feature type="coiled-coil region" evidence="1">
    <location>
        <begin position="38"/>
        <end position="65"/>
    </location>
</feature>
<feature type="non-terminal residue" evidence="2">
    <location>
        <position position="1"/>
    </location>
</feature>
<comment type="caution">
    <text evidence="2">The sequence shown here is derived from an EMBL/GenBank/DDBJ whole genome shotgun (WGS) entry which is preliminary data.</text>
</comment>
<gene>
    <name evidence="2" type="ORF">LCGC14_1200800</name>
</gene>
<evidence type="ECO:0000313" key="2">
    <source>
        <dbReference type="EMBL" id="KKM94174.1"/>
    </source>
</evidence>
<evidence type="ECO:0000256" key="1">
    <source>
        <dbReference type="SAM" id="Coils"/>
    </source>
</evidence>
<sequence>RVNGVPIPAKGYLSGLHVSQAYNKGWQDGNLDGSYNESEREKKKIAELSATISRLKQKVRDLQNG</sequence>
<name>A0A0F9LGW5_9ZZZZ</name>